<gene>
    <name evidence="1" type="ORF">OJ252_2889</name>
</gene>
<proteinExistence type="predicted"/>
<protein>
    <submittedName>
        <fullName evidence="1">Uncharacterized protein</fullName>
    </submittedName>
</protein>
<name>A0ABQ8P3Y1_9CRYT</name>
<sequence length="459" mass="51950">MGHNLNYEGSDCGRGLYNNLEYDKYKGIGEGDPQVSHSIQRVNIENTRNFGVQQLDCENSSGFTRDSDLNSRSYEPVSLAGMYLDPMDSNSIQTLRRSSMRGRRRYRRTLLRNYEQPLGQCSQTNQLYLEKCEDSTIHLQRRSCLKNTNMGVGGGMNYSSFKFNNNFDSCARTSKPSWDGGRLVKLLQGHGLNIDHYEKENEHFSNTSWSSKQLNHHSGAFGSNIIEGNISKSVNEQKYTQLSVNQGICTKGSDDSNNQNVIDVSDLTNSSLCTSKHRDNIKSYNNTILSNEITHLCQISNLENQESIQEHPGAYKHILGKHLEQPNKCMLPMIPSTNNQHLMEPNMNLDTDHLVCIEEEKSSSNTSVNFKELHFDSEKKCTITCNVPNIEKHVVNIECEHIFNMGEHEGGQDSHLIYSNFNQSFDIISQEELLVTLGDTPTSKSCYNLSSLFVPNQDS</sequence>
<accession>A0ABQ8P3Y1</accession>
<reference evidence="1" key="1">
    <citation type="submission" date="2022-10" db="EMBL/GenBank/DDBJ databases">
        <title>Adaptive evolution leads to modifications in subtelomeric GC content in a zoonotic Cryptosporidium species.</title>
        <authorList>
            <person name="Li J."/>
            <person name="Feng Y."/>
            <person name="Xiao L."/>
        </authorList>
    </citation>
    <scope>NUCLEOTIDE SEQUENCE</scope>
    <source>
        <strain evidence="1">25894</strain>
    </source>
</reference>
<comment type="caution">
    <text evidence="1">The sequence shown here is derived from an EMBL/GenBank/DDBJ whole genome shotgun (WGS) entry which is preliminary data.</text>
</comment>
<dbReference type="EMBL" id="JAPCXB010000123">
    <property type="protein sequence ID" value="KAJ1607260.1"/>
    <property type="molecule type" value="Genomic_DNA"/>
</dbReference>
<organism evidence="1 2">
    <name type="scientific">Cryptosporidium canis</name>
    <dbReference type="NCBI Taxonomy" id="195482"/>
    <lineage>
        <taxon>Eukaryota</taxon>
        <taxon>Sar</taxon>
        <taxon>Alveolata</taxon>
        <taxon>Apicomplexa</taxon>
        <taxon>Conoidasida</taxon>
        <taxon>Coccidia</taxon>
        <taxon>Eucoccidiorida</taxon>
        <taxon>Eimeriorina</taxon>
        <taxon>Cryptosporidiidae</taxon>
        <taxon>Cryptosporidium</taxon>
    </lineage>
</organism>
<evidence type="ECO:0000313" key="1">
    <source>
        <dbReference type="EMBL" id="KAJ1607260.1"/>
    </source>
</evidence>
<dbReference type="Proteomes" id="UP001071777">
    <property type="component" value="Unassembled WGS sequence"/>
</dbReference>
<keyword evidence="2" id="KW-1185">Reference proteome</keyword>
<evidence type="ECO:0000313" key="2">
    <source>
        <dbReference type="Proteomes" id="UP001071777"/>
    </source>
</evidence>